<feature type="domain" description="Manganese/iron superoxide dismutase C-terminal" evidence="7">
    <location>
        <begin position="170"/>
        <end position="263"/>
    </location>
</feature>
<proteinExistence type="inferred from homology"/>
<dbReference type="EMBL" id="BDIP01000849">
    <property type="protein sequence ID" value="GIQ82890.1"/>
    <property type="molecule type" value="Genomic_DNA"/>
</dbReference>
<evidence type="ECO:0000256" key="1">
    <source>
        <dbReference type="ARBA" id="ARBA00008714"/>
    </source>
</evidence>
<reference evidence="9" key="1">
    <citation type="submission" date="2016-10" db="EMBL/GenBank/DDBJ databases">
        <authorList>
            <person name="Tanifuji G."/>
            <person name="Kume K."/>
            <person name="Nakayama T."/>
            <person name="Takabayashi S."/>
            <person name="Hashimoto T."/>
        </authorList>
    </citation>
    <scope>NUCLEOTIDE SEQUENCE</scope>
    <source>
        <strain evidence="9">NY0173</strain>
    </source>
</reference>
<gene>
    <name evidence="8" type="ORF">KIPB_004112</name>
    <name evidence="9" type="ORF">KIPB_004116</name>
    <name evidence="10" type="ORF">KIPB_006810</name>
</gene>
<dbReference type="EMBL" id="BDIP01001807">
    <property type="protein sequence ID" value="GIQ85178.1"/>
    <property type="molecule type" value="Genomic_DNA"/>
</dbReference>
<evidence type="ECO:0000313" key="8">
    <source>
        <dbReference type="EMBL" id="GIQ82890.1"/>
    </source>
</evidence>
<dbReference type="PROSITE" id="PS00088">
    <property type="entry name" value="SOD_MN"/>
    <property type="match status" value="1"/>
</dbReference>
<dbReference type="InterPro" id="IPR019833">
    <property type="entry name" value="Mn/Fe_SOD_BS"/>
</dbReference>
<dbReference type="GO" id="GO:0004784">
    <property type="term" value="F:superoxide dismutase activity"/>
    <property type="evidence" value="ECO:0007669"/>
    <property type="project" value="UniProtKB-EC"/>
</dbReference>
<keyword evidence="5" id="KW-0472">Membrane</keyword>
<dbReference type="Gene3D" id="3.55.40.20">
    <property type="entry name" value="Iron/manganese superoxide dismutase, C-terminal domain"/>
    <property type="match status" value="1"/>
</dbReference>
<reference evidence="9 11" key="2">
    <citation type="journal article" date="2018" name="PLoS ONE">
        <title>The draft genome of Kipferlia bialata reveals reductive genome evolution in fornicate parasites.</title>
        <authorList>
            <person name="Tanifuji G."/>
            <person name="Takabayashi S."/>
            <person name="Kume K."/>
            <person name="Takagi M."/>
            <person name="Nakayama T."/>
            <person name="Kamikawa R."/>
            <person name="Inagaki Y."/>
            <person name="Hashimoto T."/>
        </authorList>
    </citation>
    <scope>NUCLEOTIDE SEQUENCE [LARGE SCALE GENOMIC DNA]</scope>
    <source>
        <strain evidence="9">NY0173</strain>
    </source>
</reference>
<organism evidence="9 11">
    <name type="scientific">Kipferlia bialata</name>
    <dbReference type="NCBI Taxonomy" id="797122"/>
    <lineage>
        <taxon>Eukaryota</taxon>
        <taxon>Metamonada</taxon>
        <taxon>Carpediemonas-like organisms</taxon>
        <taxon>Kipferlia</taxon>
    </lineage>
</organism>
<dbReference type="GO" id="GO:0046872">
    <property type="term" value="F:metal ion binding"/>
    <property type="evidence" value="ECO:0007669"/>
    <property type="project" value="UniProtKB-KW"/>
</dbReference>
<evidence type="ECO:0000256" key="5">
    <source>
        <dbReference type="SAM" id="Phobius"/>
    </source>
</evidence>
<dbReference type="InterPro" id="IPR036314">
    <property type="entry name" value="SOD_C_sf"/>
</dbReference>
<feature type="domain" description="Manganese/iron superoxide dismutase N-terminal" evidence="6">
    <location>
        <begin position="74"/>
        <end position="160"/>
    </location>
</feature>
<dbReference type="Pfam" id="PF00081">
    <property type="entry name" value="Sod_Fe_N"/>
    <property type="match status" value="1"/>
</dbReference>
<dbReference type="Proteomes" id="UP000265618">
    <property type="component" value="Unassembled WGS sequence"/>
</dbReference>
<feature type="transmembrane region" description="Helical" evidence="5">
    <location>
        <begin position="30"/>
        <end position="54"/>
    </location>
</feature>
<dbReference type="EMBL" id="BDIP01000850">
    <property type="protein sequence ID" value="GIQ82894.1"/>
    <property type="molecule type" value="Genomic_DNA"/>
</dbReference>
<dbReference type="Pfam" id="PF02777">
    <property type="entry name" value="Sod_Fe_C"/>
    <property type="match status" value="1"/>
</dbReference>
<keyword evidence="4" id="KW-0560">Oxidoreductase</keyword>
<dbReference type="Gene3D" id="1.10.287.990">
    <property type="entry name" value="Fe,Mn superoxide dismutase (SOD) domain"/>
    <property type="match status" value="1"/>
</dbReference>
<evidence type="ECO:0000313" key="10">
    <source>
        <dbReference type="EMBL" id="GIQ85178.1"/>
    </source>
</evidence>
<dbReference type="GO" id="GO:0005737">
    <property type="term" value="C:cytoplasm"/>
    <property type="evidence" value="ECO:0007669"/>
    <property type="project" value="TreeGrafter"/>
</dbReference>
<accession>A0A9K3CWI1</accession>
<evidence type="ECO:0000256" key="4">
    <source>
        <dbReference type="ARBA" id="ARBA00023002"/>
    </source>
</evidence>
<dbReference type="InterPro" id="IPR036324">
    <property type="entry name" value="Mn/Fe_SOD_N_sf"/>
</dbReference>
<dbReference type="InterPro" id="IPR019832">
    <property type="entry name" value="Mn/Fe_SOD_C"/>
</dbReference>
<keyword evidence="3" id="KW-0479">Metal-binding</keyword>
<evidence type="ECO:0000259" key="6">
    <source>
        <dbReference type="Pfam" id="PF00081"/>
    </source>
</evidence>
<keyword evidence="11" id="KW-1185">Reference proteome</keyword>
<dbReference type="PANTHER" id="PTHR43595:SF2">
    <property type="entry name" value="SMALL RIBOSOMAL SUBUNIT PROTEIN MS42"/>
    <property type="match status" value="1"/>
</dbReference>
<dbReference type="AlphaFoldDB" id="A0A9K3CWI1"/>
<name>A0A9K3CWI1_9EUKA</name>
<keyword evidence="5" id="KW-1133">Transmembrane helix</keyword>
<dbReference type="InterPro" id="IPR001189">
    <property type="entry name" value="Mn/Fe_SOD"/>
</dbReference>
<dbReference type="SUPFAM" id="SSF46609">
    <property type="entry name" value="Fe,Mn superoxide dismutase (SOD), N-terminal domain"/>
    <property type="match status" value="1"/>
</dbReference>
<dbReference type="OrthoDB" id="239262at2759"/>
<comment type="caution">
    <text evidence="9">The sequence shown here is derived from an EMBL/GenBank/DDBJ whole genome shotgun (WGS) entry which is preliminary data.</text>
</comment>
<protein>
    <recommendedName>
        <fullName evidence="2">superoxide dismutase</fullName>
        <ecNumber evidence="2">1.15.1.1</ecNumber>
    </recommendedName>
</protein>
<evidence type="ECO:0000256" key="2">
    <source>
        <dbReference type="ARBA" id="ARBA00012682"/>
    </source>
</evidence>
<dbReference type="InterPro" id="IPR019831">
    <property type="entry name" value="Mn/Fe_SOD_N"/>
</dbReference>
<keyword evidence="5" id="KW-0812">Transmembrane</keyword>
<evidence type="ECO:0000313" key="9">
    <source>
        <dbReference type="EMBL" id="GIQ82894.1"/>
    </source>
</evidence>
<sequence>MGYRLMGGSGGDTAVVGMAHAKESTRKRRLVVAVAALTLVTPLAVCVCLVVVSMGGEAEAETPLLAEPYTDSPYSMPPLPYALDALESAMSAHQLDVHYNQHHRGYCTKINALLEADPISAHPIEYVLEHIEDVPVYKRQQVINFGGGYANHSFFWESLSPTTQDVPLHLVTRIEAAFMTPSALKREMVDQGMQLFGSGWVWLVERNGRLEVVSTMAQDRPEGTLLLALDVWEHAYYLDYESSRLGYLEAIWGHINWTQVDARLLVTDTPV</sequence>
<dbReference type="PRINTS" id="PR01703">
    <property type="entry name" value="MNSODISMTASE"/>
</dbReference>
<evidence type="ECO:0000259" key="7">
    <source>
        <dbReference type="Pfam" id="PF02777"/>
    </source>
</evidence>
<comment type="similarity">
    <text evidence="1">Belongs to the iron/manganese superoxide dismutase family.</text>
</comment>
<evidence type="ECO:0000256" key="3">
    <source>
        <dbReference type="ARBA" id="ARBA00022723"/>
    </source>
</evidence>
<dbReference type="EC" id="1.15.1.1" evidence="2"/>
<evidence type="ECO:0000313" key="11">
    <source>
        <dbReference type="Proteomes" id="UP000265618"/>
    </source>
</evidence>
<dbReference type="SUPFAM" id="SSF54719">
    <property type="entry name" value="Fe,Mn superoxide dismutase (SOD), C-terminal domain"/>
    <property type="match status" value="1"/>
</dbReference>
<dbReference type="PANTHER" id="PTHR43595">
    <property type="entry name" value="37S RIBOSOMAL PROTEIN S26, MITOCHONDRIAL"/>
    <property type="match status" value="1"/>
</dbReference>